<evidence type="ECO:0000256" key="1">
    <source>
        <dbReference type="SAM" id="Phobius"/>
    </source>
</evidence>
<name>A0A291Q5B2_9ACTN</name>
<keyword evidence="1" id="KW-0472">Membrane</keyword>
<dbReference type="InterPro" id="IPR003595">
    <property type="entry name" value="Tyr_Pase_cat"/>
</dbReference>
<dbReference type="PROSITE" id="PS50056">
    <property type="entry name" value="TYR_PHOSPHATASE_2"/>
    <property type="match status" value="1"/>
</dbReference>
<evidence type="ECO:0000313" key="3">
    <source>
        <dbReference type="EMBL" id="ATL26931.1"/>
    </source>
</evidence>
<dbReference type="SMART" id="SM00404">
    <property type="entry name" value="PTPc_motif"/>
    <property type="match status" value="1"/>
</dbReference>
<dbReference type="Pfam" id="PF22741">
    <property type="entry name" value="PTP-NADK"/>
    <property type="match status" value="1"/>
</dbReference>
<organism evidence="3 4">
    <name type="scientific">Streptomyces formicae</name>
    <dbReference type="NCBI Taxonomy" id="1616117"/>
    <lineage>
        <taxon>Bacteria</taxon>
        <taxon>Bacillati</taxon>
        <taxon>Actinomycetota</taxon>
        <taxon>Actinomycetes</taxon>
        <taxon>Kitasatosporales</taxon>
        <taxon>Streptomycetaceae</taxon>
        <taxon>Streptomyces</taxon>
    </lineage>
</organism>
<gene>
    <name evidence="3" type="ORF">KY5_1913</name>
</gene>
<accession>A0A291Q5B2</accession>
<feature type="transmembrane region" description="Helical" evidence="1">
    <location>
        <begin position="21"/>
        <end position="45"/>
    </location>
</feature>
<dbReference type="EMBL" id="CP022685">
    <property type="protein sequence ID" value="ATL26931.1"/>
    <property type="molecule type" value="Genomic_DNA"/>
</dbReference>
<evidence type="ECO:0000313" key="4">
    <source>
        <dbReference type="Proteomes" id="UP000221011"/>
    </source>
</evidence>
<dbReference type="InterPro" id="IPR029021">
    <property type="entry name" value="Prot-tyrosine_phosphatase-like"/>
</dbReference>
<dbReference type="InterPro" id="IPR016130">
    <property type="entry name" value="Tyr_Pase_AS"/>
</dbReference>
<protein>
    <submittedName>
        <fullName evidence="3">Protein tyrosine/serine phosphatase</fullName>
    </submittedName>
</protein>
<dbReference type="InterPro" id="IPR000387">
    <property type="entry name" value="Tyr_Pase_dom"/>
</dbReference>
<dbReference type="KEGG" id="sfk:KY5_1913"/>
<keyword evidence="1" id="KW-1133">Transmembrane helix</keyword>
<dbReference type="AlphaFoldDB" id="A0A291Q5B2"/>
<dbReference type="Proteomes" id="UP000221011">
    <property type="component" value="Chromosome"/>
</dbReference>
<proteinExistence type="predicted"/>
<evidence type="ECO:0000259" key="2">
    <source>
        <dbReference type="PROSITE" id="PS50056"/>
    </source>
</evidence>
<keyword evidence="4" id="KW-1185">Reference proteome</keyword>
<dbReference type="PROSITE" id="PS00383">
    <property type="entry name" value="TYR_PHOSPHATASE_1"/>
    <property type="match status" value="1"/>
</dbReference>
<feature type="domain" description="Tyrosine specific protein phosphatases" evidence="2">
    <location>
        <begin position="139"/>
        <end position="177"/>
    </location>
</feature>
<dbReference type="RefSeq" id="WP_098241839.1">
    <property type="nucleotide sequence ID" value="NZ_CP022685.1"/>
</dbReference>
<dbReference type="PANTHER" id="PTHR23339">
    <property type="entry name" value="TYROSINE SPECIFIC PROTEIN PHOSPHATASE AND DUAL SPECIFICITY PROTEIN PHOSPHATASE"/>
    <property type="match status" value="1"/>
</dbReference>
<dbReference type="SUPFAM" id="SSF52799">
    <property type="entry name" value="(Phosphotyrosine protein) phosphatases II"/>
    <property type="match status" value="1"/>
</dbReference>
<keyword evidence="1" id="KW-0812">Transmembrane</keyword>
<sequence length="232" mass="24732">MASLSTPLPPPLPRRALRTGLRLVAGCLLGYLALWATGTLGVLALTDVARATTDQPRGALHVTGIHHFGPVDAEGRLWRGAAPSTEGYRGLARLGFATVVDLRAEDLSAAQLDQPRRAGLRAVRLPIRDGQTPPPAQVARFLDVVRASPGPVFVHCGAGVGRTGAMAAAYLVRTGEESPAHATLRNLAVGPPSIEQIFYALSLGRHHARQPPLPVVAVSRLVDAPRRMWSWR</sequence>
<reference evidence="3 4" key="1">
    <citation type="submission" date="2017-08" db="EMBL/GenBank/DDBJ databases">
        <title>Complete Genome Sequence of Streptomyces formicae KY5, the formicamycin producer.</title>
        <authorList>
            <person name="Holmes N.A."/>
            <person name="Devine R."/>
            <person name="Qin Z."/>
            <person name="Seipke R.F."/>
            <person name="Wilkinson B."/>
            <person name="Hutchings M.I."/>
        </authorList>
    </citation>
    <scope>NUCLEOTIDE SEQUENCE [LARGE SCALE GENOMIC DNA]</scope>
    <source>
        <strain evidence="3 4">KY5</strain>
    </source>
</reference>
<dbReference type="Gene3D" id="3.90.190.10">
    <property type="entry name" value="Protein tyrosine phosphatase superfamily"/>
    <property type="match status" value="1"/>
</dbReference>
<dbReference type="InterPro" id="IPR050561">
    <property type="entry name" value="PTP"/>
</dbReference>
<dbReference type="InterPro" id="IPR055214">
    <property type="entry name" value="PTP-NADK"/>
</dbReference>